<dbReference type="InterPro" id="IPR038690">
    <property type="entry name" value="NusG_2_sf"/>
</dbReference>
<dbReference type="STRING" id="292415.Tbd_0528"/>
<dbReference type="RefSeq" id="WP_011311040.1">
    <property type="nucleotide sequence ID" value="NC_007404.1"/>
</dbReference>
<dbReference type="Pfam" id="PF07009">
    <property type="entry name" value="NusG_II"/>
    <property type="match status" value="1"/>
</dbReference>
<protein>
    <submittedName>
        <fullName evidence="2">Uncharacterized protein</fullName>
    </submittedName>
</protein>
<proteinExistence type="predicted"/>
<dbReference type="HOGENOM" id="CLU_130936_3_0_4"/>
<dbReference type="OrthoDB" id="47603at2"/>
<name>Q3SF13_THIDA</name>
<reference evidence="2 3" key="1">
    <citation type="journal article" date="2006" name="J. Bacteriol.">
        <title>The genome sequence of the obligately chemolithoautotrophic, facultatively anaerobic bacterium Thiobacillus denitrificans.</title>
        <authorList>
            <person name="Beller H.R."/>
            <person name="Chain P.S."/>
            <person name="Letain T.E."/>
            <person name="Chakicherla A."/>
            <person name="Larimer F.W."/>
            <person name="Richardson P.M."/>
            <person name="Coleman M.A."/>
            <person name="Wood A.P."/>
            <person name="Kelly D.P."/>
        </authorList>
    </citation>
    <scope>NUCLEOTIDE SEQUENCE [LARGE SCALE GENOMIC DNA]</scope>
    <source>
        <strain evidence="2 3">ATCC 25259</strain>
    </source>
</reference>
<keyword evidence="1" id="KW-0472">Membrane</keyword>
<evidence type="ECO:0000256" key="1">
    <source>
        <dbReference type="SAM" id="Phobius"/>
    </source>
</evidence>
<dbReference type="EMBL" id="CP000116">
    <property type="protein sequence ID" value="AAZ96481.1"/>
    <property type="molecule type" value="Genomic_DNA"/>
</dbReference>
<dbReference type="AlphaFoldDB" id="Q3SF13"/>
<sequence length="120" mass="12601">MLLRAGDFAVVAAGGVLVAALAFYAWNGDRGDTAVIRAAGQIVQTAPLTRGQIFAVAGPLGITRIQIEPGRARVLADPSPRQLCVKQGWLSLSGQAALCLPNQVSVEIRGRKPAYDTLGY</sequence>
<organism evidence="2 3">
    <name type="scientific">Thiobacillus denitrificans (strain ATCC 25259 / T1)</name>
    <dbReference type="NCBI Taxonomy" id="292415"/>
    <lineage>
        <taxon>Bacteria</taxon>
        <taxon>Pseudomonadati</taxon>
        <taxon>Pseudomonadota</taxon>
        <taxon>Betaproteobacteria</taxon>
        <taxon>Nitrosomonadales</taxon>
        <taxon>Thiobacillaceae</taxon>
        <taxon>Thiobacillus</taxon>
    </lineage>
</organism>
<keyword evidence="3" id="KW-1185">Reference proteome</keyword>
<dbReference type="CDD" id="cd09910">
    <property type="entry name" value="NGN-insert_like"/>
    <property type="match status" value="1"/>
</dbReference>
<dbReference type="Gene3D" id="2.60.320.10">
    <property type="entry name" value="N-utilization substance G protein NusG, insert domain"/>
    <property type="match status" value="1"/>
</dbReference>
<keyword evidence="1" id="KW-1133">Transmembrane helix</keyword>
<gene>
    <name evidence="2" type="ordered locus">Tbd_0528</name>
</gene>
<dbReference type="eggNOG" id="COG5341">
    <property type="taxonomic scope" value="Bacteria"/>
</dbReference>
<feature type="transmembrane region" description="Helical" evidence="1">
    <location>
        <begin position="7"/>
        <end position="26"/>
    </location>
</feature>
<evidence type="ECO:0000313" key="3">
    <source>
        <dbReference type="Proteomes" id="UP000008291"/>
    </source>
</evidence>
<keyword evidence="1" id="KW-0812">Transmembrane</keyword>
<dbReference type="Proteomes" id="UP000008291">
    <property type="component" value="Chromosome"/>
</dbReference>
<dbReference type="KEGG" id="tbd:Tbd_0528"/>
<accession>Q3SF13</accession>
<evidence type="ECO:0000313" key="2">
    <source>
        <dbReference type="EMBL" id="AAZ96481.1"/>
    </source>
</evidence>